<dbReference type="FunFam" id="2.30.42.10:FF:000171">
    <property type="entry name" value="PDZ domain containing 7"/>
    <property type="match status" value="1"/>
</dbReference>
<protein>
    <recommendedName>
        <fullName evidence="5">PDZ domain-containing protein</fullName>
    </recommendedName>
</protein>
<dbReference type="GeneTree" id="ENSGT00950000183002"/>
<feature type="region of interest" description="Disordered" evidence="4">
    <location>
        <begin position="343"/>
        <end position="372"/>
    </location>
</feature>
<feature type="domain" description="PDZ" evidence="5">
    <location>
        <begin position="799"/>
        <end position="871"/>
    </location>
</feature>
<feature type="region of interest" description="Disordered" evidence="4">
    <location>
        <begin position="403"/>
        <end position="443"/>
    </location>
</feature>
<dbReference type="GO" id="GO:0005886">
    <property type="term" value="C:plasma membrane"/>
    <property type="evidence" value="ECO:0007669"/>
    <property type="project" value="TreeGrafter"/>
</dbReference>
<feature type="compositionally biased region" description="Basic residues" evidence="4">
    <location>
        <begin position="26"/>
        <end position="37"/>
    </location>
</feature>
<organism evidence="6 7">
    <name type="scientific">Astatotilapia calliptera</name>
    <name type="common">Eastern happy</name>
    <name type="synonym">Chromis callipterus</name>
    <dbReference type="NCBI Taxonomy" id="8154"/>
    <lineage>
        <taxon>Eukaryota</taxon>
        <taxon>Metazoa</taxon>
        <taxon>Chordata</taxon>
        <taxon>Craniata</taxon>
        <taxon>Vertebrata</taxon>
        <taxon>Euteleostomi</taxon>
        <taxon>Actinopterygii</taxon>
        <taxon>Neopterygii</taxon>
        <taxon>Teleostei</taxon>
        <taxon>Neoteleostei</taxon>
        <taxon>Acanthomorphata</taxon>
        <taxon>Ovalentaria</taxon>
        <taxon>Cichlomorphae</taxon>
        <taxon>Cichliformes</taxon>
        <taxon>Cichlidae</taxon>
        <taxon>African cichlids</taxon>
        <taxon>Pseudocrenilabrinae</taxon>
        <taxon>Haplochromini</taxon>
        <taxon>Astatotilapia</taxon>
    </lineage>
</organism>
<dbReference type="OMA" id="MYTTERS"/>
<dbReference type="CDD" id="cd10833">
    <property type="entry name" value="PDZ1_PDZD7-like"/>
    <property type="match status" value="1"/>
</dbReference>
<dbReference type="FunFam" id="2.30.42.10:FF:000092">
    <property type="entry name" value="PDZ domain containing 7"/>
    <property type="match status" value="1"/>
</dbReference>
<dbReference type="Ensembl" id="ENSACLT00000039490.2">
    <property type="protein sequence ID" value="ENSACLP00000038577.1"/>
    <property type="gene ID" value="ENSACLG00000026027.2"/>
</dbReference>
<reference evidence="6 7" key="1">
    <citation type="submission" date="2018-05" db="EMBL/GenBank/DDBJ databases">
        <authorList>
            <person name="Datahose"/>
        </authorList>
    </citation>
    <scope>NUCLEOTIDE SEQUENCE</scope>
</reference>
<evidence type="ECO:0000313" key="7">
    <source>
        <dbReference type="Proteomes" id="UP000265100"/>
    </source>
</evidence>
<accession>A0A3P8RBW3</accession>
<evidence type="ECO:0000256" key="2">
    <source>
        <dbReference type="ARBA" id="ARBA00022737"/>
    </source>
</evidence>
<evidence type="ECO:0000313" key="6">
    <source>
        <dbReference type="Ensembl" id="ENSACLP00000038577.1"/>
    </source>
</evidence>
<dbReference type="Bgee" id="ENSACLG00000026027">
    <property type="expression patterns" value="Expressed in camera-type eye and 2 other cell types or tissues"/>
</dbReference>
<dbReference type="InterPro" id="IPR036034">
    <property type="entry name" value="PDZ_sf"/>
</dbReference>
<reference evidence="6" key="4">
    <citation type="submission" date="2025-09" db="UniProtKB">
        <authorList>
            <consortium name="Ensembl"/>
        </authorList>
    </citation>
    <scope>IDENTIFICATION</scope>
</reference>
<dbReference type="GO" id="GO:0002142">
    <property type="term" value="C:stereocilia ankle link complex"/>
    <property type="evidence" value="ECO:0007669"/>
    <property type="project" value="TreeGrafter"/>
</dbReference>
<dbReference type="GO" id="GO:0007605">
    <property type="term" value="P:sensory perception of sound"/>
    <property type="evidence" value="ECO:0007669"/>
    <property type="project" value="TreeGrafter"/>
</dbReference>
<name>A0A3P8RBW3_ASTCA</name>
<feature type="compositionally biased region" description="Basic and acidic residues" evidence="4">
    <location>
        <begin position="781"/>
        <end position="794"/>
    </location>
</feature>
<feature type="region of interest" description="Disordered" evidence="4">
    <location>
        <begin position="709"/>
        <end position="745"/>
    </location>
</feature>
<dbReference type="SMART" id="SM00228">
    <property type="entry name" value="PDZ"/>
    <property type="match status" value="3"/>
</dbReference>
<feature type="domain" description="PDZ" evidence="5">
    <location>
        <begin position="64"/>
        <end position="131"/>
    </location>
</feature>
<dbReference type="SUPFAM" id="SSF50156">
    <property type="entry name" value="PDZ domain-like"/>
    <property type="match status" value="3"/>
</dbReference>
<dbReference type="Proteomes" id="UP000265100">
    <property type="component" value="Chromosome 8"/>
</dbReference>
<dbReference type="Pfam" id="PF00595">
    <property type="entry name" value="PDZ"/>
    <property type="match status" value="3"/>
</dbReference>
<dbReference type="GO" id="GO:0005929">
    <property type="term" value="C:cilium"/>
    <property type="evidence" value="ECO:0007669"/>
    <property type="project" value="TreeGrafter"/>
</dbReference>
<dbReference type="InterPro" id="IPR001478">
    <property type="entry name" value="PDZ"/>
</dbReference>
<dbReference type="InterPro" id="IPR051844">
    <property type="entry name" value="USH2_Complex_Protein"/>
</dbReference>
<dbReference type="GO" id="GO:0060088">
    <property type="term" value="P:auditory receptor cell stereocilium organization"/>
    <property type="evidence" value="ECO:0007669"/>
    <property type="project" value="TreeGrafter"/>
</dbReference>
<reference evidence="6" key="3">
    <citation type="submission" date="2025-08" db="UniProtKB">
        <authorList>
            <consortium name="Ensembl"/>
        </authorList>
    </citation>
    <scope>IDENTIFICATION</scope>
</reference>
<dbReference type="PANTHER" id="PTHR23116">
    <property type="entry name" value="PDZ DOMAIN CONTAINING WHIRLIN AND HARMONIN-RELATED"/>
    <property type="match status" value="1"/>
</dbReference>
<feature type="region of interest" description="Disordered" evidence="4">
    <location>
        <begin position="1"/>
        <end position="52"/>
    </location>
</feature>
<evidence type="ECO:0000256" key="3">
    <source>
        <dbReference type="ARBA" id="ARBA00023273"/>
    </source>
</evidence>
<feature type="domain" description="PDZ" evidence="5">
    <location>
        <begin position="188"/>
        <end position="258"/>
    </location>
</feature>
<dbReference type="GO" id="GO:0032426">
    <property type="term" value="C:stereocilium tip"/>
    <property type="evidence" value="ECO:0007669"/>
    <property type="project" value="TreeGrafter"/>
</dbReference>
<evidence type="ECO:0000256" key="4">
    <source>
        <dbReference type="SAM" id="MobiDB-lite"/>
    </source>
</evidence>
<feature type="compositionally biased region" description="Low complexity" evidence="4">
    <location>
        <begin position="295"/>
        <end position="312"/>
    </location>
</feature>
<dbReference type="Gene3D" id="1.20.1160.20">
    <property type="match status" value="1"/>
</dbReference>
<dbReference type="PROSITE" id="PS50106">
    <property type="entry name" value="PDZ"/>
    <property type="match status" value="3"/>
</dbReference>
<dbReference type="Gene3D" id="2.30.42.10">
    <property type="match status" value="3"/>
</dbReference>
<comment type="subcellular location">
    <subcellularLocation>
        <location evidence="1">Cell projection</location>
    </subcellularLocation>
</comment>
<gene>
    <name evidence="6" type="primary">PDZD7</name>
</gene>
<dbReference type="AlphaFoldDB" id="A0A3P8RBW3"/>
<feature type="compositionally biased region" description="Polar residues" evidence="4">
    <location>
        <begin position="409"/>
        <end position="418"/>
    </location>
</feature>
<feature type="region of interest" description="Disordered" evidence="4">
    <location>
        <begin position="293"/>
        <end position="312"/>
    </location>
</feature>
<dbReference type="PANTHER" id="PTHR23116:SF29">
    <property type="entry name" value="PDZ DOMAIN-CONTAINING PROTEIN 7"/>
    <property type="match status" value="1"/>
</dbReference>
<feature type="region of interest" description="Disordered" evidence="4">
    <location>
        <begin position="766"/>
        <end position="794"/>
    </location>
</feature>
<keyword evidence="7" id="KW-1185">Reference proteome</keyword>
<keyword evidence="3" id="KW-0966">Cell projection</keyword>
<feature type="compositionally biased region" description="Polar residues" evidence="4">
    <location>
        <begin position="14"/>
        <end position="24"/>
    </location>
</feature>
<evidence type="ECO:0000256" key="1">
    <source>
        <dbReference type="ARBA" id="ARBA00004316"/>
    </source>
</evidence>
<proteinExistence type="predicted"/>
<sequence>MAQSSDPSRREKTPGTQGSHTATRNLLRKKEQRRRGIRSSSPMGRVILINSPVDGGDDSEDLHTITVDKCVDGKLGFSVRGGSEHGLSIFVSKVEDNSAAEAAGLLVGDKLVEVNGISLESITMSSAVKVLTGNNRLRMVVRRVGKVPGIRYSKEKTTWVDLIHRRMVVEESGRTPSEASSGSALQRIVHLYTTSDDYCLGFNIRGGQEFGLGIYVSKLDPGGLAEQNGIKMGDQILAANGVSFEDISHSSAVEVLKSHTHVMLTIKEAGQYPAYKEMVAEYRWLNKLANGTQKSSSQGSESSSASSLSSGTPVSSLSGLSQVMFPPSLPFGSDMVDVCISTEDQRSSEQTETAIQTDLPLRSGTDTTRSLGRTTLLKDTVIRGEESKGKKLSPKTAVLLALSRPSRPITRSQSQVTVSGESEIKQKKEKKQKGKDPEEKSTLQRSKTFVNLLFKGGRKRDTSRGRSKSPSKDKAGKGNCLAFHCYRRAGEMPNSEMLGVVEDMARRLLTEEEVAAVMKTCRRYVADCSVENLIRQLLVVLDRPEKLLLLREVRMLLPPSDLSVFNNMVTAIEAEAYDILKYRSGVESVLNLKIVPVTTFVLLLDYRGGFELHSAEEVEKEGHLLEELEKLSLTGPRVSKDRLHTSRSFTPLLDIPVDGYNTESRDLGPPAASPVLPNWLLARSTDSRPPLQTEIGTIRSVHFDEVSLHSTSDKGDTNLEQGRPPLRNSRSKGKKEKSGDRSKEAVFTLQSAARRSRPLLSQVFGSNQKLGSEQVNGHQASSEDRINGSDSKQEYELRTVSISKTKQSLGISISGGMESKVQPVVKIEKIFPGGAASTCEVLKAGFELVSVDAVSLQGVTHQHAVDIIRKAFSNKAKDPMEFVVKVPKDL</sequence>
<evidence type="ECO:0000259" key="5">
    <source>
        <dbReference type="PROSITE" id="PS50106"/>
    </source>
</evidence>
<dbReference type="CDD" id="cd06751">
    <property type="entry name" value="PDZ3_PDZD7-like"/>
    <property type="match status" value="1"/>
</dbReference>
<dbReference type="FunFam" id="2.30.42.10:FF:000090">
    <property type="entry name" value="PDZ domain containing 7"/>
    <property type="match status" value="1"/>
</dbReference>
<dbReference type="STRING" id="8154.ENSACLP00000038577"/>
<dbReference type="CDD" id="cd10834">
    <property type="entry name" value="PDZ2_PDZD7-like"/>
    <property type="match status" value="1"/>
</dbReference>
<keyword evidence="2" id="KW-0677">Repeat</keyword>
<feature type="compositionally biased region" description="Polar residues" evidence="4">
    <location>
        <begin position="766"/>
        <end position="780"/>
    </location>
</feature>
<reference evidence="7" key="2">
    <citation type="submission" date="2023-03" db="EMBL/GenBank/DDBJ databases">
        <authorList>
            <consortium name="Wellcome Sanger Institute Data Sharing"/>
        </authorList>
    </citation>
    <scope>NUCLEOTIDE SEQUENCE [LARGE SCALE GENOMIC DNA]</scope>
</reference>